<evidence type="ECO:0000313" key="6">
    <source>
        <dbReference type="Proteomes" id="UP000326565"/>
    </source>
</evidence>
<dbReference type="EC" id="4.2.3.-" evidence="4"/>
<dbReference type="GO" id="GO:0010333">
    <property type="term" value="F:terpene synthase activity"/>
    <property type="evidence" value="ECO:0007669"/>
    <property type="project" value="InterPro"/>
</dbReference>
<comment type="similarity">
    <text evidence="2 4">Belongs to the terpene synthase family.</text>
</comment>
<dbReference type="Proteomes" id="UP000326565">
    <property type="component" value="Unassembled WGS sequence"/>
</dbReference>
<gene>
    <name evidence="5" type="ORF">BDV29DRAFT_158240</name>
</gene>
<organism evidence="5 6">
    <name type="scientific">Aspergillus leporis</name>
    <dbReference type="NCBI Taxonomy" id="41062"/>
    <lineage>
        <taxon>Eukaryota</taxon>
        <taxon>Fungi</taxon>
        <taxon>Dikarya</taxon>
        <taxon>Ascomycota</taxon>
        <taxon>Pezizomycotina</taxon>
        <taxon>Eurotiomycetes</taxon>
        <taxon>Eurotiomycetidae</taxon>
        <taxon>Eurotiales</taxon>
        <taxon>Aspergillaceae</taxon>
        <taxon>Aspergillus</taxon>
        <taxon>Aspergillus subgen. Circumdati</taxon>
    </lineage>
</organism>
<name>A0A5N5WW41_9EURO</name>
<dbReference type="InterPro" id="IPR008949">
    <property type="entry name" value="Isoprenoid_synthase_dom_sf"/>
</dbReference>
<evidence type="ECO:0000256" key="4">
    <source>
        <dbReference type="RuleBase" id="RU366034"/>
    </source>
</evidence>
<proteinExistence type="inferred from homology"/>
<dbReference type="EMBL" id="ML732240">
    <property type="protein sequence ID" value="KAB8072731.1"/>
    <property type="molecule type" value="Genomic_DNA"/>
</dbReference>
<dbReference type="GO" id="GO:0008299">
    <property type="term" value="P:isoprenoid biosynthetic process"/>
    <property type="evidence" value="ECO:0007669"/>
    <property type="project" value="UniProtKB-ARBA"/>
</dbReference>
<protein>
    <recommendedName>
        <fullName evidence="4">Terpene synthase</fullName>
        <ecNumber evidence="4">4.2.3.-</ecNumber>
    </recommendedName>
</protein>
<evidence type="ECO:0000313" key="5">
    <source>
        <dbReference type="EMBL" id="KAB8072731.1"/>
    </source>
</evidence>
<accession>A0A5N5WW41</accession>
<dbReference type="SUPFAM" id="SSF48576">
    <property type="entry name" value="Terpenoid synthases"/>
    <property type="match status" value="1"/>
</dbReference>
<keyword evidence="6" id="KW-1185">Reference proteome</keyword>
<dbReference type="AlphaFoldDB" id="A0A5N5WW41"/>
<reference evidence="5 6" key="1">
    <citation type="submission" date="2019-04" db="EMBL/GenBank/DDBJ databases">
        <title>Friends and foes A comparative genomics study of 23 Aspergillus species from section Flavi.</title>
        <authorList>
            <consortium name="DOE Joint Genome Institute"/>
            <person name="Kjaerbolling I."/>
            <person name="Vesth T."/>
            <person name="Frisvad J.C."/>
            <person name="Nybo J.L."/>
            <person name="Theobald S."/>
            <person name="Kildgaard S."/>
            <person name="Isbrandt T."/>
            <person name="Kuo A."/>
            <person name="Sato A."/>
            <person name="Lyhne E.K."/>
            <person name="Kogle M.E."/>
            <person name="Wiebenga A."/>
            <person name="Kun R.S."/>
            <person name="Lubbers R.J."/>
            <person name="Makela M.R."/>
            <person name="Barry K."/>
            <person name="Chovatia M."/>
            <person name="Clum A."/>
            <person name="Daum C."/>
            <person name="Haridas S."/>
            <person name="He G."/>
            <person name="LaButti K."/>
            <person name="Lipzen A."/>
            <person name="Mondo S."/>
            <person name="Riley R."/>
            <person name="Salamov A."/>
            <person name="Simmons B.A."/>
            <person name="Magnuson J.K."/>
            <person name="Henrissat B."/>
            <person name="Mortensen U.H."/>
            <person name="Larsen T.O."/>
            <person name="Devries R.P."/>
            <person name="Grigoriev I.V."/>
            <person name="Machida M."/>
            <person name="Baker S.E."/>
            <person name="Andersen M.R."/>
        </authorList>
    </citation>
    <scope>NUCLEOTIDE SEQUENCE [LARGE SCALE GENOMIC DNA]</scope>
    <source>
        <strain evidence="5 6">CBS 151.66</strain>
    </source>
</reference>
<evidence type="ECO:0000256" key="3">
    <source>
        <dbReference type="ARBA" id="ARBA00022842"/>
    </source>
</evidence>
<keyword evidence="4" id="KW-0456">Lyase</keyword>
<keyword evidence="4" id="KW-0479">Metal-binding</keyword>
<dbReference type="OrthoDB" id="2861623at2759"/>
<dbReference type="Pfam" id="PF19086">
    <property type="entry name" value="Terpene_syn_C_2"/>
    <property type="match status" value="1"/>
</dbReference>
<dbReference type="PANTHER" id="PTHR35201">
    <property type="entry name" value="TERPENE SYNTHASE"/>
    <property type="match status" value="1"/>
</dbReference>
<sequence length="268" mass="30540">MILGTSFYRLRKPDTESLLEFDNGSLKDDPILAQQLVDSLLAGTEDDISVSDDHAQDPLIQVHNTVWRRVAKIRNDHEGLLQWSHRAIHNCSRGEYPALDGMLALRRQSSGVSPLFALVEYAHKLDIPDSVFEAKGMKEIERIGIDLVLLQNGILSYCKEEKEGVTHNMVAICRRAGMPAQMAFDHIGEMRLSRYYDWYLALSELPTWGENVDSEVQRYIRGVQNVVRANLHWSFRSGRYFGEKNEEVRRTGIVTVQAQSTDVELPIL</sequence>
<dbReference type="GO" id="GO:0046872">
    <property type="term" value="F:metal ion binding"/>
    <property type="evidence" value="ECO:0007669"/>
    <property type="project" value="UniProtKB-KW"/>
</dbReference>
<dbReference type="PANTHER" id="PTHR35201:SF4">
    <property type="entry name" value="BETA-PINACENE SYNTHASE-RELATED"/>
    <property type="match status" value="1"/>
</dbReference>
<dbReference type="InterPro" id="IPR034686">
    <property type="entry name" value="Terpene_cyclase-like_2"/>
</dbReference>
<keyword evidence="3 4" id="KW-0460">Magnesium</keyword>
<evidence type="ECO:0000256" key="2">
    <source>
        <dbReference type="ARBA" id="ARBA00006333"/>
    </source>
</evidence>
<evidence type="ECO:0000256" key="1">
    <source>
        <dbReference type="ARBA" id="ARBA00001946"/>
    </source>
</evidence>
<dbReference type="Gene3D" id="1.10.600.10">
    <property type="entry name" value="Farnesyl Diphosphate Synthase"/>
    <property type="match status" value="1"/>
</dbReference>
<comment type="cofactor">
    <cofactor evidence="1 4">
        <name>Mg(2+)</name>
        <dbReference type="ChEBI" id="CHEBI:18420"/>
    </cofactor>
</comment>